<reference evidence="1" key="2">
    <citation type="journal article" date="2015" name="Data Brief">
        <title>Shoot transcriptome of the giant reed, Arundo donax.</title>
        <authorList>
            <person name="Barrero R.A."/>
            <person name="Guerrero F.D."/>
            <person name="Moolhuijzen P."/>
            <person name="Goolsby J.A."/>
            <person name="Tidwell J."/>
            <person name="Bellgard S.E."/>
            <person name="Bellgard M.I."/>
        </authorList>
    </citation>
    <scope>NUCLEOTIDE SEQUENCE</scope>
    <source>
        <tissue evidence="1">Shoot tissue taken approximately 20 cm above the soil surface</tissue>
    </source>
</reference>
<dbReference type="AlphaFoldDB" id="A0A0A9FKT3"/>
<sequence>MVGYGHCPGHLGGLEILRQRFPQAPTWGQAGFHGGGSVTAVPSRDNQVNTMMGLIGASGPSGLTCECRVPNGPSPECKSRI</sequence>
<reference evidence="1" key="1">
    <citation type="submission" date="2014-09" db="EMBL/GenBank/DDBJ databases">
        <authorList>
            <person name="Magalhaes I.L.F."/>
            <person name="Oliveira U."/>
            <person name="Santos F.R."/>
            <person name="Vidigal T.H.D.A."/>
            <person name="Brescovit A.D."/>
            <person name="Santos A.J."/>
        </authorList>
    </citation>
    <scope>NUCLEOTIDE SEQUENCE</scope>
    <source>
        <tissue evidence="1">Shoot tissue taken approximately 20 cm above the soil surface</tissue>
    </source>
</reference>
<organism evidence="1">
    <name type="scientific">Arundo donax</name>
    <name type="common">Giant reed</name>
    <name type="synonym">Donax arundinaceus</name>
    <dbReference type="NCBI Taxonomy" id="35708"/>
    <lineage>
        <taxon>Eukaryota</taxon>
        <taxon>Viridiplantae</taxon>
        <taxon>Streptophyta</taxon>
        <taxon>Embryophyta</taxon>
        <taxon>Tracheophyta</taxon>
        <taxon>Spermatophyta</taxon>
        <taxon>Magnoliopsida</taxon>
        <taxon>Liliopsida</taxon>
        <taxon>Poales</taxon>
        <taxon>Poaceae</taxon>
        <taxon>PACMAD clade</taxon>
        <taxon>Arundinoideae</taxon>
        <taxon>Arundineae</taxon>
        <taxon>Arundo</taxon>
    </lineage>
</organism>
<evidence type="ECO:0000313" key="1">
    <source>
        <dbReference type="EMBL" id="JAE10736.1"/>
    </source>
</evidence>
<proteinExistence type="predicted"/>
<protein>
    <submittedName>
        <fullName evidence="1">Uncharacterized protein</fullName>
    </submittedName>
</protein>
<dbReference type="EMBL" id="GBRH01187160">
    <property type="protein sequence ID" value="JAE10736.1"/>
    <property type="molecule type" value="Transcribed_RNA"/>
</dbReference>
<name>A0A0A9FKT3_ARUDO</name>
<accession>A0A0A9FKT3</accession>